<feature type="region of interest" description="Disordered" evidence="1">
    <location>
        <begin position="1863"/>
        <end position="1883"/>
    </location>
</feature>
<feature type="domain" description="GEVED" evidence="3">
    <location>
        <begin position="3619"/>
        <end position="3696"/>
    </location>
</feature>
<accession>A0A5C6CJV3</accession>
<dbReference type="NCBIfam" id="TIGR01965">
    <property type="entry name" value="VCBS_repeat"/>
    <property type="match status" value="1"/>
</dbReference>
<dbReference type="Gene3D" id="2.60.40.3440">
    <property type="match status" value="3"/>
</dbReference>
<feature type="region of interest" description="Disordered" evidence="1">
    <location>
        <begin position="1643"/>
        <end position="1663"/>
    </location>
</feature>
<dbReference type="EMBL" id="SJPT01000002">
    <property type="protein sequence ID" value="TWU25143.1"/>
    <property type="molecule type" value="Genomic_DNA"/>
</dbReference>
<dbReference type="Pfam" id="PF17963">
    <property type="entry name" value="Big_9"/>
    <property type="match status" value="3"/>
</dbReference>
<evidence type="ECO:0000259" key="2">
    <source>
        <dbReference type="Pfam" id="PF17803"/>
    </source>
</evidence>
<evidence type="ECO:0008006" key="6">
    <source>
        <dbReference type="Google" id="ProtNLM"/>
    </source>
</evidence>
<dbReference type="InterPro" id="IPR040853">
    <property type="entry name" value="RapA2_cadherin-like"/>
</dbReference>
<dbReference type="InterPro" id="IPR024079">
    <property type="entry name" value="MetalloPept_cat_dom_sf"/>
</dbReference>
<dbReference type="InterPro" id="IPR010221">
    <property type="entry name" value="VCBS_dom"/>
</dbReference>
<dbReference type="InterPro" id="IPR002105">
    <property type="entry name" value="Dockerin_1_rpt"/>
</dbReference>
<dbReference type="Pfam" id="PF00404">
    <property type="entry name" value="Dockerin_1"/>
    <property type="match status" value="1"/>
</dbReference>
<dbReference type="Proteomes" id="UP000316304">
    <property type="component" value="Unassembled WGS sequence"/>
</dbReference>
<proteinExistence type="predicted"/>
<evidence type="ECO:0000259" key="3">
    <source>
        <dbReference type="Pfam" id="PF20009"/>
    </source>
</evidence>
<reference evidence="4 5" key="1">
    <citation type="submission" date="2019-02" db="EMBL/GenBank/DDBJ databases">
        <title>Deep-cultivation of Planctomycetes and their phenomic and genomic characterization uncovers novel biology.</title>
        <authorList>
            <person name="Wiegand S."/>
            <person name="Jogler M."/>
            <person name="Boedeker C."/>
            <person name="Pinto D."/>
            <person name="Vollmers J."/>
            <person name="Rivas-Marin E."/>
            <person name="Kohn T."/>
            <person name="Peeters S.H."/>
            <person name="Heuer A."/>
            <person name="Rast P."/>
            <person name="Oberbeckmann S."/>
            <person name="Bunk B."/>
            <person name="Jeske O."/>
            <person name="Meyerdierks A."/>
            <person name="Storesund J.E."/>
            <person name="Kallscheuer N."/>
            <person name="Luecker S."/>
            <person name="Lage O.M."/>
            <person name="Pohl T."/>
            <person name="Merkel B.J."/>
            <person name="Hornburger P."/>
            <person name="Mueller R.-W."/>
            <person name="Bruemmer F."/>
            <person name="Labrenz M."/>
            <person name="Spormann A.M."/>
            <person name="Op Den Camp H."/>
            <person name="Overmann J."/>
            <person name="Amann R."/>
            <person name="Jetten M.S.M."/>
            <person name="Mascher T."/>
            <person name="Medema M.H."/>
            <person name="Devos D.P."/>
            <person name="Kaster A.-K."/>
            <person name="Ovreas L."/>
            <person name="Rohde M."/>
            <person name="Galperin M.Y."/>
            <person name="Jogler C."/>
        </authorList>
    </citation>
    <scope>NUCLEOTIDE SEQUENCE [LARGE SCALE GENOMIC DNA]</scope>
    <source>
        <strain evidence="4 5">Pla52o</strain>
    </source>
</reference>
<protein>
    <recommendedName>
        <fullName evidence="6">Calx-beta domain protein</fullName>
    </recommendedName>
</protein>
<dbReference type="InterPro" id="IPR011050">
    <property type="entry name" value="Pectin_lyase_fold/virulence"/>
</dbReference>
<sequence length="5911" mass="625566">MTLRRFRSILGKQSHRRGPRKSLLHRSHARKMLTEQLEDRRLLAGPELIAIRPDAGALLRDGDTLNVAPREFNLLFKGGADLKESTINSNTVRLVRSGGDGAFGDSNDVSVALGYVGLAEPGSADPEELQRIVFRTASTASHNATDDAYAFPDDTYRIEIMGAGGAALTNTGGEAFNDGVDYALQFRLDRGPQVVGVVPQPVQRVGASLNQQSNKIVVYFDNQLLDKNDAVDPRFYRLIDTATTIDRGDDVTLIPQTAVYEASNQSVTLTFDSDLPEGTFRLDVGYSADGTSANNGAVQVGSLFPSVSGSVASGYVVNSYLGDESGRNDDASDVDAFALRVETGTTVNVRVEPKPGLAVKVTLLDASGVMVGAPVTGADGAVVLLSQPVTAGNYTVKVESDGGTGSYVLQTSLAGGTLSINDDNSDVTKATQLGVLGAAGITLTSAIQPQSVPLPPYPGGNDEPGHRQIQRESHIGSTGTALTTPSAIITRGYYFPSTIGSDTSGNAYPNLITEEEKRIVRGIYDVLAEVSGYEFIETTNSGGGGTMIGKGDLRALNPLMGPDAGVGGLGGAGAVVLNGDLFNQANRYYGDGFTSTMMHEILHSLGLGHAYELPAAMSGVGLPNDVTPGDNDVVHLQRIVPPSSTDVDLFKFVLEESGKWSAETVAERRSSPSQLNTLLKLYRQNDADPNQHDLVAQNDRYFGNDSFLELDLGPGTYFVGVTSTGNDTYDPKVPDSGYGGTSDGPYELKLSFEADRGEAGLRDTDGTSLDGDGNGEPGGVYSFWFQASDQASTIYVDRVNDSNLNAPDGDGSIGNPFDTIGSALSAAKNRIVVPQDAGARINAGETLTIDDGINSDVALTFGSGVGEIPFVGLSAAEIASNIAAAIDAHRGTALAASVNVTVSGRVVKLSNIDALDVEASPTLLKAPNLIRIVGNGGTDGDIDTEGDNVPYLVGSDSSNVALRDGLDLLVPQGATLMIDAGTLIKLRKANIDIGTSSINISRAGSAIQVLGTPQNPVFLRSYHDDSFGGDSDGNGTAMAGDFGGIVIRDDSDLESDGVFLNYINHADIHNGGGKVFVDANEETFTPIHIVDARPTLSFNSIAKSKSAAISASPNSFDDSLGRIGPDVQGNFLADNKIDGLFIRVDLKDGALLDRLTVPGRFDDSDITHVLTQNLIIAGNPGGMETNALGQTVARSAGRLMVDPGVVVKLSKARIEAERGASALIAEGTENRPVIFTSLFDDRYGGSGTFNTDSGVFTTGNPGDWAGLFFGEVSSGSIDHGLISFAGGDSPIEGGSANFNAIEVHQADLRVTNSVIKDNADGNASGVRNGRGANQAAVIYVRGAQPILVSNSIVDNTGTAININANALRFETRVDPGRATGPADRFSQFDDNSGPLVRLNQLDNNSTNGMSVRGELLTTESIWDDTDIVHVLRNEITVDNLHTYGGLTLQSSNTESLVVKLSGTTAGFTATGTPLETIDRIGGTIHVLGTSGHPVVLTSLSDDSIGAGFSPDGTVTKNTNNTANVSSGASGDWRGFKFDEWSNDRNVAVIRERENPITGGKESNGNVNNAQFLGTMAPDEKSADENRRVGFEVNGFISPDDSNDVDLYSFKATAGIGIWIDIDRTNTSLDAIVEVVNSNGTVLARSNRSSDPTGPGNSNANALTQNPLLGGDYYTQNFRDPGLFFVLPGVPGSEGIYFVRVRSAPNGANFAVLDGQSSGKYQLQIRQRQEDEFPGSTIQHSDIRDANTAIDVRGLPSHSLLTGEAGELSSNNNTLGSAQTLVNLLETDMAAIGISGALDSNSDVDWYKFELRHTGVQEIAGFNDSPGTVAVVFDLDYADKALRADTTIAVYDNSGRLVYVSREGNIEDDQQSPSAPESYDLSRGSLGDKDPYIGPIHITPQGANQFYYVAVMSNRQLPTALMGVFQASMSNGENRLTRLEPVNSVTRVVEDHIGLVGYNSYGIPIEPETTQGIFDLTDATTLSNHVVPYQFSDLVTYVITDSSSENGDNLYTASIAEDGVFETRVKPNVGDANNDIQDIVIRSDGAMYGYRNLTSGSGTVGQLVKLDPSTGNIVSSQNDNIPGNGATLNVNLYPTSSAFNRTEQFTTSHEVDAFTFQRSGETGSPAAPVPTYNVYYSVRESDDSSKLYRARQNGDATPANAAGGNPQYGYVGDIQPAGVQNATASWTISNGASPAITTNIRFESKQPGSAGNGIIINVTEIRGGTASAVVTSAGGSTINLQITRTPATGAITGGPTAANIVDAINNNDDASALVTAVITAGSSATTAVSGTPDRTLNGGAGTPLSGRVTGLSYDNFQSNGNLFGVTTAGELLEINPSNGEVVSSQILSDAGGEAFDFQGLALGPQNVDGGMFANVLFAVTKDNWVVAFESDGTFVNAFNGGADYVSTVTGMQGNATGLAFSPLDFNLWHPTTGRASNAGHGINEAPDGSRVPGNEDVSIANPGDFEDRSFAQSNGGASFQFGFEAWQEAPGPNAEGYLTYQTGTNAQLGIRQTQQHADLSSNPDIRDTYNLPGGGLGTLQSNSFSLASAAERDRPTLYFNYFLETENHPGTLAGDDLADPFRDSARVFASRDNGATWELLATNNSQVSEADPSGETGELPGFLSHLSDAGLNAQTPRAKDEQLVQELFDNSGVWRQARVDLSTFAGADDIRLRFDFSTAGTMSDDTLFIGEDVDPASGRKLEGSFGEFRADDRSNRSVNNKFEGFYIDDIIVGFAERGEMVTSATTDSSVTNLDAAGSRTRNNNPTPNPDILKGPYQLEIRRTDEFAGMVADGIRIGTTFDTNDRHVLIADAIASEDYEGRALNSVPWAIPGDIELLGIEIPSLVITPWRVTDTSPFTGSHSLQTGNFSAGSGIIPIPKAVSVYQATLADLGSVSTEAGVIEFAFRVDSPEDHGLRFLIDNVPQNLRAGGDENEVIIDGTLASGDMPYQVVRFPFKSGDHTFTWAFDSTTDPGTTLPNVAFIDDVKLVQGGTGLLADRNRERVQGMFIVDSNIIRNSQTVGINVQPGTPEANGAVPHPGSTIQFPQTDPNRLVPGIVIQNNVIDGTSAIRFAGESNASPNRPVPFGRIINNTLIGTGPSVGTGVNIVDRASPTLMNNIITGFNRGINDATSAGVNVVVRSNYFQGNSVNGGLGTDGIVRAAGTPLFVDAANQNYYLVDTSPALDSSLDELEDRFDYITFKTELGIAISTIDAPARDVYGQLRISSSQIPGGGGSTPFIDRGAVDRSDFEQPFAQLINPIDDLNTLRDDRDPNATVVHLRQPILDNFSILLTDGRGPNAPFEGTGVNPATVNASSVTVRRNNVTLTAGVDFVLGYNEFTGELRLTPFSTLWAPAAVYEIFLDNSLIADNAGNLLKENQANGTTQFTIILPDVPLDFGDATVGLSYATELDKNAARHAIIDGALPRLGKVIDSEPNSAARSGGSDDMTAVVSATSPTGSAIFNITALPGVRGQSIEITATPPSPHAQIAIDIGNGVTLFELVPDGIAPSVGAIAVRYATGDTPDMIATQLTAAITAAMSSPGDSLVVDRPDPLNQALIDVYNLDDEDGVNVGIYNDGTTDYIVFLKPGVNGTTTDNKDVLGFLNPLDQTGTQIPVTVTGSGYVSGWIDFNGDGVFHPTLEKVIDNVWVTDTGNPTVFTVNTPAGTADKVTWARFRISPEGGLQPSGLAVGGEVEDYQVQIMNVPLPVPVNDPLATSTHYTIQEDQTLVTADSPNLIPSPIDNDTFHPLTFTPVTVIVGQDVSNGTLDLDSETGDFVYTPHADFVGIDTFTYRLATQQSAIDLTLSTTVFATVTIEVDPVNDAPLAQDQTIIATEDVIRTVTNAELLINAAAHASPAYPVDAPSAPWDERDQVLQVVALHVDSGTGGVPVTIDSNTPIGAFPVATPRGQILSATFNTTDPSNPFLESFEYRSNLDLNRDNLRTDPGSSIFDEISYTISDDGLSDDPNVLDDGGADDETGVFDSDRGRLTHTAKVFFDVRPQNDDPIANADSISKDSPRWLAYWAGLTQPAPIPTENVSLTIPFAFLLENDKNAPATAADELADYNDNFLSIPDPGTTLTTTLGGTVTFNSDATFTYVAPLNHYGEDTFVYTAQDQGIDEDGAGNRPVVPRTATSVVTIFVEPVNQIPVAIPRVLNVDEVVEYDGFGNLVNTDRRVHFDSEFLLGLSGSNPVLPGSSDPLLAAPYDESNQALSVVAFSDADESIDVADLTNPDGTGWLPMTTPSGGVLMFYFQDGVFVDGYYEPPVDYNGQFPHEADPDNPLEFFNYVVSDDGTVMLPPLPPGTPYTPDPFDKARSLPERVSLKVLQQNDGPYIPSFDTGTTIVDGTLIAYDSNSISLDERDRFGAPTLSFDLYRTVGVEIKPGRPTALDELVSQSLSSVIVQPALDSGGLSRVPDGLMAANPILRPDGLFTIAPVADAFGIAVYDVIVTDSGLSTGANRNVSIRQLTITINPINDAPQASDQQLDNVIEAVERDANGDEISPLPVAQITFTKAQLLRNSVAGVFDASLNAQYNESEQDLRVVAFRVPGVPDDVDGAALGAGEVTTTRTTLNDATLTFTFMDGEFISGTYAPSVDYNRRSPFTADDSFQFKIADGGSVTIPGSDPAVMQDIGSLSSVYATATITTIEQNDPPEFDYLPIVDVLERDDNGETVVKGWATNIMAGPLTARDELQRESVQFTVRTDMSTIPPGLFRVPAKVANNGSLSIYPSPDAVGSATLVIEANDLDPTTSGFVSASRFVTITVNVQPVNDAPRLNPEVVGTSAVSLPDPDLGYTVDSDGTIVYLLREDNTQPGGTPSVFFIPLDKTHATSLGDFTAPGLLDVFTVGPENEADGTTGGSQILELFSLPNTTQRNGKLTKVFDVNNQLIGVNYQPPANYNSAIGEDDGFTYSVRDDNFVDGETYALSQNALVPDQRTVSNRVRFRMSPVNDQPEFELSNSKLESSEDSNLVIRNGVAINISGGPRSTALDESTQQVEFSVVPVGFDADEFFVTKPTLTSMGRLTYRPAADVFGDFVFEVKLTDKGPQETATRGDRFESEPQMLTLSIRPINDPPVLQAAAPSLVYSTSEDGFVEILFDGDSGANPGLLDFFVVGPENETSALVGGGQDVSVATPYPVGTTQGGVLTPILNSANAVIGLRYTPKLNFAGTDHFTYTVTDDGVTVALGVDGLPTPDPRTNTNTVTIEVAAINNAPIYEGPLDSDSLEDQGPVTVNNWATGIQAGPDEAIDELAGDGTTPAQTVSFVLRQVSGDAALFAVPPTVTITGNTASLSYTAADNANGDAIFEVILRDDGNPTDPVRGDNNETAPRRFTISVAPVNDAPTFIPGLPVSVDEDSGDYAEIWATSVMPGPANESSQDVSFEVIIPDASRALFETLPTISSTGELQFKPAQNASGSVDIQVRAVDSLDGTSDFVTLSIEIVEQNDAPVAQGDELDTDEDTILVIQSSELTANDVDPDVASNPLESLSVILQSDPATQRNARVTFNAATGEITYDPTDSEELQRLKPGEELVDTFTYSVMDDAGEISDPVMVKVTVKGVNDAPVVKPDVVMLSPEGATQIRPLDNDIDVDGTLNPLSIKVTLQPKQGALSVEADGTLSYLPFASFEGPDEFRYTVADDLGQQSQQATVTITPNQLPIAPDMDDVIATSKDSTLIDVGAVAIAVVGQLDMESIEMVSEPSNGVATVNSDGTISYTAFDDYLGADSFEFTIRDADGRTSRPATVTIDVVAYRLQNPDPTRFSDVNGDGKVSSLDALMIINRIGLAGTNASSIPVTAADRGPNYYDVSGDDVISVFDALRVINQLMMQGPQTVAGGSGEQLPQLSPIAQTAISQSTTLDEANALDVPQPIEAFGTPQKRVAASFSSSTENDIVELIAQRRETADKSEDDERVRALDEAFADLM</sequence>
<feature type="domain" description="RapA2 cadherin-like" evidence="2">
    <location>
        <begin position="5427"/>
        <end position="5505"/>
    </location>
</feature>
<feature type="region of interest" description="Disordered" evidence="1">
    <location>
        <begin position="2752"/>
        <end position="2772"/>
    </location>
</feature>
<evidence type="ECO:0000313" key="5">
    <source>
        <dbReference type="Proteomes" id="UP000316304"/>
    </source>
</evidence>
<dbReference type="Pfam" id="PF20009">
    <property type="entry name" value="GEVED"/>
    <property type="match status" value="1"/>
</dbReference>
<gene>
    <name evidence="4" type="ORF">Pla52o_14410</name>
</gene>
<dbReference type="SMART" id="SM00710">
    <property type="entry name" value="PbH1"/>
    <property type="match status" value="10"/>
</dbReference>
<feature type="region of interest" description="Disordered" evidence="1">
    <location>
        <begin position="2435"/>
        <end position="2466"/>
    </location>
</feature>
<dbReference type="Gene3D" id="1.10.1330.10">
    <property type="entry name" value="Dockerin domain"/>
    <property type="match status" value="1"/>
</dbReference>
<dbReference type="GO" id="GO:0008237">
    <property type="term" value="F:metallopeptidase activity"/>
    <property type="evidence" value="ECO:0007669"/>
    <property type="project" value="InterPro"/>
</dbReference>
<dbReference type="NCBIfam" id="NF012211">
    <property type="entry name" value="tand_rpt_95"/>
    <property type="match status" value="4"/>
</dbReference>
<name>A0A5C6CJV3_9BACT</name>
<dbReference type="SUPFAM" id="SSF51126">
    <property type="entry name" value="Pectin lyase-like"/>
    <property type="match status" value="1"/>
</dbReference>
<dbReference type="InterPro" id="IPR036439">
    <property type="entry name" value="Dockerin_dom_sf"/>
</dbReference>
<dbReference type="GO" id="GO:0004553">
    <property type="term" value="F:hydrolase activity, hydrolyzing O-glycosyl compounds"/>
    <property type="evidence" value="ECO:0007669"/>
    <property type="project" value="InterPro"/>
</dbReference>
<dbReference type="Pfam" id="PF17803">
    <property type="entry name" value="Cadherin_4"/>
    <property type="match status" value="1"/>
</dbReference>
<dbReference type="Gene3D" id="2.60.120.380">
    <property type="match status" value="4"/>
</dbReference>
<keyword evidence="5" id="KW-1185">Reference proteome</keyword>
<organism evidence="4 5">
    <name type="scientific">Novipirellula galeiformis</name>
    <dbReference type="NCBI Taxonomy" id="2528004"/>
    <lineage>
        <taxon>Bacteria</taxon>
        <taxon>Pseudomonadati</taxon>
        <taxon>Planctomycetota</taxon>
        <taxon>Planctomycetia</taxon>
        <taxon>Pirellulales</taxon>
        <taxon>Pirellulaceae</taxon>
        <taxon>Novipirellula</taxon>
    </lineage>
</organism>
<comment type="caution">
    <text evidence="4">The sequence shown here is derived from an EMBL/GenBank/DDBJ whole genome shotgun (WGS) entry which is preliminary data.</text>
</comment>
<dbReference type="InterPro" id="IPR006626">
    <property type="entry name" value="PbH1"/>
</dbReference>
<evidence type="ECO:0000256" key="1">
    <source>
        <dbReference type="SAM" id="MobiDB-lite"/>
    </source>
</evidence>
<dbReference type="SUPFAM" id="SSF63446">
    <property type="entry name" value="Type I dockerin domain"/>
    <property type="match status" value="1"/>
</dbReference>
<dbReference type="GO" id="GO:0000272">
    <property type="term" value="P:polysaccharide catabolic process"/>
    <property type="evidence" value="ECO:0007669"/>
    <property type="project" value="InterPro"/>
</dbReference>
<dbReference type="InterPro" id="IPR045474">
    <property type="entry name" value="GEVED"/>
</dbReference>
<dbReference type="SUPFAM" id="SSF55486">
    <property type="entry name" value="Metalloproteases ('zincins'), catalytic domain"/>
    <property type="match status" value="1"/>
</dbReference>
<evidence type="ECO:0000313" key="4">
    <source>
        <dbReference type="EMBL" id="TWU25143.1"/>
    </source>
</evidence>
<dbReference type="Gene3D" id="3.40.390.10">
    <property type="entry name" value="Collagenase (Catalytic Domain)"/>
    <property type="match status" value="1"/>
</dbReference>